<comment type="caution">
    <text evidence="1">The sequence shown here is derived from an EMBL/GenBank/DDBJ whole genome shotgun (WGS) entry which is preliminary data.</text>
</comment>
<evidence type="ECO:0000313" key="2">
    <source>
        <dbReference type="Proteomes" id="UP000622653"/>
    </source>
</evidence>
<name>A0A8J7GAE1_9BACL</name>
<accession>A0A8J7GAE1</accession>
<reference evidence="1" key="1">
    <citation type="submission" date="2020-11" db="EMBL/GenBank/DDBJ databases">
        <title>Multidrug resistant novel bacterium Savagea serpentis sp. nov., isolated from the scats of a vine snake (Ahaetulla nasuta).</title>
        <authorList>
            <person name="Venkata Ramana V."/>
            <person name="Vikas Patil S."/>
            <person name="Yogita Lugani V."/>
        </authorList>
    </citation>
    <scope>NUCLEOTIDE SEQUENCE</scope>
    <source>
        <strain evidence="1">SN6</strain>
    </source>
</reference>
<sequence>MSQYIIEELKKKYQDKKIIPFIGAGLSIPFQLKSWNAIIQELSHTFLKQEFWPIIKHDLDLGEYQTAIENIKRYGNIDDQPIQEKIADCYSIRITNTNASIDSNYPDLIKQNFKIYLTTNYDRLIEDHIPGINSFNSLTEYTSNTQRLFNDNEEKYLFHIHGSVSNPDTITISSEKYEELYLEKRFDNLMKAFSSSYSFLFLGFSFNDTFIRTLIKEHKSYFKGTHYLLVNAGELDTKQKRNLFREYGLTIIEYDIADSSHIRELRYLLAEITEENIMEPEGKKDYQVAKTNYTSITIDDLTNSKNHEKSLFYRKLEIANIGEKLSEISKYFYIAAEKFIRESKKFGLPKEFIDGILAEVFMKYKERYIEIYDIEGKTSKELLIEIHKNLENINIDRLVNNTNKPTSAESKGFIHVLADDEEKDVWWGSERL</sequence>
<dbReference type="InterPro" id="IPR029035">
    <property type="entry name" value="DHS-like_NAD/FAD-binding_dom"/>
</dbReference>
<dbReference type="EMBL" id="JADKPV010000010">
    <property type="protein sequence ID" value="MBF4502248.1"/>
    <property type="molecule type" value="Genomic_DNA"/>
</dbReference>
<organism evidence="1 2">
    <name type="scientific">Savagea serpentis</name>
    <dbReference type="NCBI Taxonomy" id="2785297"/>
    <lineage>
        <taxon>Bacteria</taxon>
        <taxon>Bacillati</taxon>
        <taxon>Bacillota</taxon>
        <taxon>Bacilli</taxon>
        <taxon>Bacillales</taxon>
        <taxon>Caryophanaceae</taxon>
        <taxon>Savagea</taxon>
    </lineage>
</organism>
<protein>
    <submittedName>
        <fullName evidence="1">SIR2 family protein</fullName>
    </submittedName>
</protein>
<dbReference type="RefSeq" id="WP_194563734.1">
    <property type="nucleotide sequence ID" value="NZ_JADKPV010000010.1"/>
</dbReference>
<keyword evidence="2" id="KW-1185">Reference proteome</keyword>
<dbReference type="Pfam" id="PF13289">
    <property type="entry name" value="SIR2_2"/>
    <property type="match status" value="1"/>
</dbReference>
<dbReference type="AlphaFoldDB" id="A0A8J7GAE1"/>
<proteinExistence type="predicted"/>
<evidence type="ECO:0000313" key="1">
    <source>
        <dbReference type="EMBL" id="MBF4502248.1"/>
    </source>
</evidence>
<gene>
    <name evidence="1" type="ORF">IRY55_12840</name>
</gene>
<dbReference type="Proteomes" id="UP000622653">
    <property type="component" value="Unassembled WGS sequence"/>
</dbReference>
<dbReference type="SUPFAM" id="SSF52467">
    <property type="entry name" value="DHS-like NAD/FAD-binding domain"/>
    <property type="match status" value="1"/>
</dbReference>